<reference evidence="2" key="1">
    <citation type="submission" date="2020-08" db="EMBL/GenBank/DDBJ databases">
        <authorList>
            <person name="Cejkova D."/>
            <person name="Kubasova T."/>
            <person name="Jahodarova E."/>
            <person name="Rychlik I."/>
        </authorList>
    </citation>
    <scope>NUCLEOTIDE SEQUENCE</scope>
    <source>
        <strain evidence="2">An559</strain>
    </source>
</reference>
<organism evidence="2 3">
    <name type="scientific">Merdimmobilis hominis</name>
    <dbReference type="NCBI Taxonomy" id="2897707"/>
    <lineage>
        <taxon>Bacteria</taxon>
        <taxon>Bacillati</taxon>
        <taxon>Bacillota</taxon>
        <taxon>Clostridia</taxon>
        <taxon>Eubacteriales</taxon>
        <taxon>Oscillospiraceae</taxon>
        <taxon>Merdimmobilis</taxon>
    </lineage>
</organism>
<evidence type="ECO:0000313" key="3">
    <source>
        <dbReference type="Proteomes" id="UP000774750"/>
    </source>
</evidence>
<dbReference type="InterPro" id="IPR058240">
    <property type="entry name" value="rSAM_sf"/>
</dbReference>
<name>A0A939BFC5_9FIRM</name>
<dbReference type="SFLD" id="SFLDG01082">
    <property type="entry name" value="B12-binding_domain_containing"/>
    <property type="match status" value="1"/>
</dbReference>
<dbReference type="SUPFAM" id="SSF102114">
    <property type="entry name" value="Radical SAM enzymes"/>
    <property type="match status" value="1"/>
</dbReference>
<reference evidence="2" key="2">
    <citation type="journal article" date="2021" name="Sci. Rep.">
        <title>The distribution of antibiotic resistance genes in chicken gut microbiota commensals.</title>
        <authorList>
            <person name="Juricova H."/>
            <person name="Matiasovicova J."/>
            <person name="Kubasova T."/>
            <person name="Cejkova D."/>
            <person name="Rychlik I."/>
        </authorList>
    </citation>
    <scope>NUCLEOTIDE SEQUENCE</scope>
    <source>
        <strain evidence="2">An559</strain>
    </source>
</reference>
<sequence length="612" mass="69847">MQLQQLDHILMRVQKPSRYTGGELNSVMKDKNAVSIRFAFCFPDTYEIGMSHLGMKILYSLLNHREDTWCERVFAPWVDFEEALQQENIPLYALESLDPLSDFDVIGFTLQYELSYTNILNMLKLGGVPVLAKDRPSLKNLVVAGGPCACNPEPLVDFVDLFMLGEGEELMNELMDLYRASKEANESKAAFLQKAAQLEGIYVPSLYDVTYNEDGTVAQITAKDDAPKTVKKRIIRDFDKVFYPENFIVPFMGTVHDRAVVEVLRGCIRGCRFCQAGFLYRPLREKKPGTICAECRDLCESTGYEEVSLSSLSTSDYSDMESLLTELFDYTQTRHINMTLPSLRIDNFSEELLEKIKAVRKSGLTFAPEAGTQRMRDVINKNISEEDVMHSCRLAFEGGYSSVKLYFMIGLPTEAEEDIRGIIELAQRVVDLYYHTENRPKGQSVNVTVSVSTFVPKPFTPFQYEPQDTFAQIEEKHRILRDAVTSKKISLKYHHSDASVLEAVFARGDRRLSQVIYKAFQKGCTFDSWDDQFHYDRWMEAFKECGLDPAFYANRRRSFDEVLPWSHLDYCVSEAFLQRENKKAHEASVTKNCRMQCAGCGANTLVGGKCFD</sequence>
<dbReference type="GO" id="GO:0003824">
    <property type="term" value="F:catalytic activity"/>
    <property type="evidence" value="ECO:0007669"/>
    <property type="project" value="InterPro"/>
</dbReference>
<dbReference type="PANTHER" id="PTHR42731:SF1">
    <property type="entry name" value="RADICAL SAM DOMAIN PROTEIN"/>
    <property type="match status" value="1"/>
</dbReference>
<dbReference type="Pfam" id="PF19864">
    <property type="entry name" value="Radical_SAM_N2"/>
    <property type="match status" value="1"/>
</dbReference>
<dbReference type="CDD" id="cd01335">
    <property type="entry name" value="Radical_SAM"/>
    <property type="match status" value="1"/>
</dbReference>
<accession>A0A939BFC5</accession>
<dbReference type="PANTHER" id="PTHR42731">
    <property type="entry name" value="SLL1084 PROTEIN"/>
    <property type="match status" value="1"/>
</dbReference>
<dbReference type="NCBIfam" id="TIGR03960">
    <property type="entry name" value="rSAM_fuse_unch"/>
    <property type="match status" value="1"/>
</dbReference>
<dbReference type="RefSeq" id="WP_204447721.1">
    <property type="nucleotide sequence ID" value="NZ_JACJKY010000020.1"/>
</dbReference>
<dbReference type="AlphaFoldDB" id="A0A939BFC5"/>
<comment type="caution">
    <text evidence="2">The sequence shown here is derived from an EMBL/GenBank/DDBJ whole genome shotgun (WGS) entry which is preliminary data.</text>
</comment>
<dbReference type="InterPro" id="IPR006638">
    <property type="entry name" value="Elp3/MiaA/NifB-like_rSAM"/>
</dbReference>
<keyword evidence="3" id="KW-1185">Reference proteome</keyword>
<evidence type="ECO:0000259" key="1">
    <source>
        <dbReference type="PROSITE" id="PS51918"/>
    </source>
</evidence>
<dbReference type="Proteomes" id="UP000774750">
    <property type="component" value="Unassembled WGS sequence"/>
</dbReference>
<dbReference type="PROSITE" id="PS51918">
    <property type="entry name" value="RADICAL_SAM"/>
    <property type="match status" value="1"/>
</dbReference>
<dbReference type="EMBL" id="JACJKY010000020">
    <property type="protein sequence ID" value="MBM6921611.1"/>
    <property type="molecule type" value="Genomic_DNA"/>
</dbReference>
<dbReference type="SMART" id="SM00729">
    <property type="entry name" value="Elp3"/>
    <property type="match status" value="1"/>
</dbReference>
<feature type="domain" description="Radical SAM core" evidence="1">
    <location>
        <begin position="253"/>
        <end position="492"/>
    </location>
</feature>
<dbReference type="Pfam" id="PF04055">
    <property type="entry name" value="Radical_SAM"/>
    <property type="match status" value="1"/>
</dbReference>
<dbReference type="GO" id="GO:0051536">
    <property type="term" value="F:iron-sulfur cluster binding"/>
    <property type="evidence" value="ECO:0007669"/>
    <property type="project" value="InterPro"/>
</dbReference>
<dbReference type="Gene3D" id="3.80.30.20">
    <property type="entry name" value="tm_1862 like domain"/>
    <property type="match status" value="1"/>
</dbReference>
<evidence type="ECO:0000313" key="2">
    <source>
        <dbReference type="EMBL" id="MBM6921611.1"/>
    </source>
</evidence>
<proteinExistence type="predicted"/>
<gene>
    <name evidence="2" type="ORF">H6A12_10665</name>
</gene>
<dbReference type="InterPro" id="IPR007197">
    <property type="entry name" value="rSAM"/>
</dbReference>
<dbReference type="InterPro" id="IPR023862">
    <property type="entry name" value="CHP03960_rSAM"/>
</dbReference>
<dbReference type="SFLD" id="SFLDS00029">
    <property type="entry name" value="Radical_SAM"/>
    <property type="match status" value="1"/>
</dbReference>
<dbReference type="InterPro" id="IPR045784">
    <property type="entry name" value="Radical_SAM_N2"/>
</dbReference>
<protein>
    <submittedName>
        <fullName evidence="2">TIGR03960 family B12-binding radical SAM protein</fullName>
    </submittedName>
</protein>
<dbReference type="InterPro" id="IPR023404">
    <property type="entry name" value="rSAM_horseshoe"/>
</dbReference>